<sequence length="230" mass="24210">MSPHPSDPVVANLIRHARVGASVSPYPTRTRSIGEHSVRQHSVGSLIVETARADAGVSEVIAQARREVIAGELERRRMVEAADEARRRAEVDRAQAERDRDESVDRARRQGGPDPDFLTLALIAAVTLEVSDTDLVGVLDAALTDTPDLSAADTAALAGDRRVGLSPDQLSDELTATGVSPSVVDGLVSTGVGTTAPAELIMQSESSAQQTLAPHTSTPTIEASPEVEEP</sequence>
<comment type="caution">
    <text evidence="2">The sequence shown here is derived from an EMBL/GenBank/DDBJ whole genome shotgun (WGS) entry which is preliminary data.</text>
</comment>
<name>A0ABP4VBD0_9ACTN</name>
<gene>
    <name evidence="2" type="ORF">GCM10009831_33010</name>
</gene>
<keyword evidence="3" id="KW-1185">Reference proteome</keyword>
<protein>
    <submittedName>
        <fullName evidence="2">Uncharacterized protein</fullName>
    </submittedName>
</protein>
<feature type="compositionally biased region" description="Polar residues" evidence="1">
    <location>
        <begin position="203"/>
        <end position="221"/>
    </location>
</feature>
<feature type="compositionally biased region" description="Basic and acidic residues" evidence="1">
    <location>
        <begin position="81"/>
        <end position="108"/>
    </location>
</feature>
<dbReference type="RefSeq" id="WP_182659407.1">
    <property type="nucleotide sequence ID" value="NZ_BAAAQG010000022.1"/>
</dbReference>
<evidence type="ECO:0000313" key="2">
    <source>
        <dbReference type="EMBL" id="GAA1720270.1"/>
    </source>
</evidence>
<accession>A0ABP4VBD0</accession>
<evidence type="ECO:0000313" key="3">
    <source>
        <dbReference type="Proteomes" id="UP001500383"/>
    </source>
</evidence>
<reference evidence="3" key="1">
    <citation type="journal article" date="2019" name="Int. J. Syst. Evol. Microbiol.">
        <title>The Global Catalogue of Microorganisms (GCM) 10K type strain sequencing project: providing services to taxonomists for standard genome sequencing and annotation.</title>
        <authorList>
            <consortium name="The Broad Institute Genomics Platform"/>
            <consortium name="The Broad Institute Genome Sequencing Center for Infectious Disease"/>
            <person name="Wu L."/>
            <person name="Ma J."/>
        </authorList>
    </citation>
    <scope>NUCLEOTIDE SEQUENCE [LARGE SCALE GENOMIC DNA]</scope>
    <source>
        <strain evidence="3">JCM 16002</strain>
    </source>
</reference>
<organism evidence="2 3">
    <name type="scientific">Dietzia cercidiphylli</name>
    <dbReference type="NCBI Taxonomy" id="498199"/>
    <lineage>
        <taxon>Bacteria</taxon>
        <taxon>Bacillati</taxon>
        <taxon>Actinomycetota</taxon>
        <taxon>Actinomycetes</taxon>
        <taxon>Mycobacteriales</taxon>
        <taxon>Dietziaceae</taxon>
        <taxon>Dietzia</taxon>
    </lineage>
</organism>
<proteinExistence type="predicted"/>
<dbReference type="EMBL" id="BAAAQG010000022">
    <property type="protein sequence ID" value="GAA1720270.1"/>
    <property type="molecule type" value="Genomic_DNA"/>
</dbReference>
<feature type="region of interest" description="Disordered" evidence="1">
    <location>
        <begin position="203"/>
        <end position="230"/>
    </location>
</feature>
<dbReference type="Proteomes" id="UP001500383">
    <property type="component" value="Unassembled WGS sequence"/>
</dbReference>
<feature type="region of interest" description="Disordered" evidence="1">
    <location>
        <begin position="81"/>
        <end position="111"/>
    </location>
</feature>
<evidence type="ECO:0000256" key="1">
    <source>
        <dbReference type="SAM" id="MobiDB-lite"/>
    </source>
</evidence>